<dbReference type="EC" id="3.4.22.49" evidence="2"/>
<dbReference type="InterPro" id="IPR030397">
    <property type="entry name" value="SEPARIN_core_dom"/>
</dbReference>
<keyword evidence="3" id="KW-0378">Hydrolase</keyword>
<comment type="catalytic activity">
    <reaction evidence="1">
        <text>All bonds known to be hydrolyzed by this endopeptidase have arginine in P1 and an acidic residue in P4. P6 is often occupied by an acidic residue or by a hydroxy-amino-acid residue, the phosphorylation of which enhances cleavage.</text>
        <dbReference type="EC" id="3.4.22.49"/>
    </reaction>
</comment>
<protein>
    <recommendedName>
        <fullName evidence="2">separase</fullName>
        <ecNumber evidence="2">3.4.22.49</ecNumber>
    </recommendedName>
</protein>
<dbReference type="GO" id="GO:0004197">
    <property type="term" value="F:cysteine-type endopeptidase activity"/>
    <property type="evidence" value="ECO:0007669"/>
    <property type="project" value="InterPro"/>
</dbReference>
<evidence type="ECO:0000256" key="3">
    <source>
        <dbReference type="ARBA" id="ARBA00022801"/>
    </source>
</evidence>
<evidence type="ECO:0000256" key="2">
    <source>
        <dbReference type="ARBA" id="ARBA00012489"/>
    </source>
</evidence>
<evidence type="ECO:0000256" key="1">
    <source>
        <dbReference type="ARBA" id="ARBA00000451"/>
    </source>
</evidence>
<evidence type="ECO:0000259" key="5">
    <source>
        <dbReference type="PROSITE" id="PS51700"/>
    </source>
</evidence>
<dbReference type="AlphaFoldDB" id="A0AAW1QMI8"/>
<evidence type="ECO:0000256" key="4">
    <source>
        <dbReference type="ARBA" id="ARBA00022829"/>
    </source>
</evidence>
<comment type="caution">
    <text evidence="6">The sequence shown here is derived from an EMBL/GenBank/DDBJ whole genome shotgun (WGS) entry which is preliminary data.</text>
</comment>
<sequence>MLRLLPALKRLEPWLSLLPDSEAGRHQEALFRSLYKGVLIAAAGRAGRQAEGVTAQLAVAECLAAGALRRGDVRAAAAIIGGWLKPGERECEYGEPVLLAGFYRAALLLQELRDGGVGEGVSECVRTAAAAAAAEERAGDGGAREEVGPVCCADNFECLWPALGAAFAGRREADPSALLLRGAELRWVASALHSIGQRLTAAARRAPPSSSPRGRQHAPTAAAAARLCALAAAPLRASARAALAAALDACTADGGQQAAAVNAAEKCAALADCLHRAAPARYTNASQRPLVGSASALQAEAAAAAVAPRHGAAGLLRRAALHRAAAEAAKRAGDVAGALHDASEALRLSGSLFGILSDRPAPGAAPAEPPAGAGGAGGAGWWRAAADYLGSLLQAGELAEAAGAPDDAAAALREGQRLACEMGSRLLASLLAARLGEARLWLLLHALVAGGGAPLLARKAAAAAAAAAADAGAPAAAAALLHGSLGASTAWLRAAAVLRADSEWMRGDAAVDLAALEAAGRAHLDACLADVPAGAVCSLSVGRWRGGPAHAGGPLAAGAAGEAAAGVVETLVISRCVQGRPPLVLEVDVASGDAQAGAGAAAELAAILGGSADSMRAAATGSADGAASVAPGAAPAQRSAWWRTRLALDTRLRALQERLDVAWLGPWRCLLLGPPADPAMAQALRTASAAAARAALGDASLAPQGGHYLSDNPAWSAGATEALNPGDPNPLEELWWAVACGVGALSHAELLRAVGELLRLGGVPAGAPAADDVAARLRSAHEDARAAGAPLGKSARPARTAAVPDAKFGVDARKAVYLLNPSGDLPATQAAFEAWFAQQPGWQGTAGAPAPPGRELAAALAARQLFVYCGHGAGEACLGARTLRRLPACAAALLMGCSSGRLAPAGAYDPSGPVLSYLLAGSPVAVANLWDVTDRDIDRFARAMLEAWLPLPPPAATPGRAIAIPAASSAVEANPAGPGAVGAWQRQAAVAAAVAAGRLACRLPHLIGAAPVCYGLPADVRW</sequence>
<reference evidence="6 7" key="1">
    <citation type="journal article" date="2024" name="Nat. Commun.">
        <title>Phylogenomics reveals the evolutionary origins of lichenization in chlorophyte algae.</title>
        <authorList>
            <person name="Puginier C."/>
            <person name="Libourel C."/>
            <person name="Otte J."/>
            <person name="Skaloud P."/>
            <person name="Haon M."/>
            <person name="Grisel S."/>
            <person name="Petersen M."/>
            <person name="Berrin J.G."/>
            <person name="Delaux P.M."/>
            <person name="Dal Grande F."/>
            <person name="Keller J."/>
        </authorList>
    </citation>
    <scope>NUCLEOTIDE SEQUENCE [LARGE SCALE GENOMIC DNA]</scope>
    <source>
        <strain evidence="6 7">SAG 245.80</strain>
    </source>
</reference>
<dbReference type="GO" id="GO:0072686">
    <property type="term" value="C:mitotic spindle"/>
    <property type="evidence" value="ECO:0007669"/>
    <property type="project" value="TreeGrafter"/>
</dbReference>
<dbReference type="PANTHER" id="PTHR12792:SF0">
    <property type="entry name" value="SEPARIN"/>
    <property type="match status" value="1"/>
</dbReference>
<accession>A0AAW1QMI8</accession>
<dbReference type="GO" id="GO:0051307">
    <property type="term" value="P:meiotic chromosome separation"/>
    <property type="evidence" value="ECO:0007669"/>
    <property type="project" value="TreeGrafter"/>
</dbReference>
<dbReference type="EMBL" id="JALJOU010000085">
    <property type="protein sequence ID" value="KAK9822648.1"/>
    <property type="molecule type" value="Genomic_DNA"/>
</dbReference>
<dbReference type="PANTHER" id="PTHR12792">
    <property type="entry name" value="EXTRA SPINDLE POLES 1-RELATED"/>
    <property type="match status" value="1"/>
</dbReference>
<keyword evidence="4" id="KW-0159">Chromosome partition</keyword>
<dbReference type="PROSITE" id="PS51700">
    <property type="entry name" value="SEPARIN"/>
    <property type="match status" value="1"/>
</dbReference>
<feature type="domain" description="Peptidase C50" evidence="5">
    <location>
        <begin position="812"/>
        <end position="908"/>
    </location>
</feature>
<dbReference type="GO" id="GO:0006508">
    <property type="term" value="P:proteolysis"/>
    <property type="evidence" value="ECO:0007669"/>
    <property type="project" value="InterPro"/>
</dbReference>
<organism evidence="6 7">
    <name type="scientific">Elliptochloris bilobata</name>
    <dbReference type="NCBI Taxonomy" id="381761"/>
    <lineage>
        <taxon>Eukaryota</taxon>
        <taxon>Viridiplantae</taxon>
        <taxon>Chlorophyta</taxon>
        <taxon>core chlorophytes</taxon>
        <taxon>Trebouxiophyceae</taxon>
        <taxon>Trebouxiophyceae incertae sedis</taxon>
        <taxon>Elliptochloris clade</taxon>
        <taxon>Elliptochloris</taxon>
    </lineage>
</organism>
<dbReference type="Pfam" id="PF03568">
    <property type="entry name" value="Separin_C"/>
    <property type="match status" value="2"/>
</dbReference>
<evidence type="ECO:0000313" key="7">
    <source>
        <dbReference type="Proteomes" id="UP001445335"/>
    </source>
</evidence>
<name>A0AAW1QMI8_9CHLO</name>
<proteinExistence type="predicted"/>
<gene>
    <name evidence="6" type="ORF">WJX81_003434</name>
</gene>
<dbReference type="Proteomes" id="UP001445335">
    <property type="component" value="Unassembled WGS sequence"/>
</dbReference>
<dbReference type="GO" id="GO:0005634">
    <property type="term" value="C:nucleus"/>
    <property type="evidence" value="ECO:0007669"/>
    <property type="project" value="InterPro"/>
</dbReference>
<keyword evidence="7" id="KW-1185">Reference proteome</keyword>
<evidence type="ECO:0000313" key="6">
    <source>
        <dbReference type="EMBL" id="KAK9822648.1"/>
    </source>
</evidence>
<dbReference type="GO" id="GO:0005737">
    <property type="term" value="C:cytoplasm"/>
    <property type="evidence" value="ECO:0007669"/>
    <property type="project" value="TreeGrafter"/>
</dbReference>
<dbReference type="InterPro" id="IPR005314">
    <property type="entry name" value="Peptidase_C50"/>
</dbReference>